<evidence type="ECO:0000313" key="2">
    <source>
        <dbReference type="Proteomes" id="UP000634805"/>
    </source>
</evidence>
<comment type="caution">
    <text evidence="1">The sequence shown here is derived from an EMBL/GenBank/DDBJ whole genome shotgun (WGS) entry which is preliminary data.</text>
</comment>
<evidence type="ECO:0000313" key="1">
    <source>
        <dbReference type="EMBL" id="CAD6494470.1"/>
    </source>
</evidence>
<proteinExistence type="predicted"/>
<sequence length="38" mass="4497">MKKRYYGDFVQDILDSINDVENFIGEVELEDLCFSFFG</sequence>
<gene>
    <name evidence="1" type="ORF">EMLJLAPB_00796</name>
</gene>
<dbReference type="Proteomes" id="UP000634805">
    <property type="component" value="Unassembled WGS sequence"/>
</dbReference>
<reference evidence="1" key="1">
    <citation type="submission" date="2020-10" db="EMBL/GenBank/DDBJ databases">
        <authorList>
            <person name="Hahn C.J."/>
            <person name="Laso-Perez R."/>
            <person name="Vulcano F."/>
            <person name="Vaziourakis K.-M."/>
            <person name="Stokke R."/>
            <person name="Steen I.H."/>
            <person name="Teske A."/>
            <person name="Boetius A."/>
            <person name="Liebeke M."/>
            <person name="Amann R."/>
            <person name="Knittel K."/>
        </authorList>
    </citation>
    <scope>NUCLEOTIDE SEQUENCE</scope>
    <source>
        <strain evidence="1">Gfbio:e3339647-f889-4370-9287-4fb5cb688e4c:AG392D22_GoMArc1</strain>
    </source>
</reference>
<organism evidence="1 2">
    <name type="scientific">Candidatus Argoarchaeum ethanivorans</name>
    <dbReference type="NCBI Taxonomy" id="2608793"/>
    <lineage>
        <taxon>Archaea</taxon>
        <taxon>Methanobacteriati</taxon>
        <taxon>Methanobacteriota</taxon>
        <taxon>Stenosarchaea group</taxon>
        <taxon>Methanomicrobia</taxon>
        <taxon>Methanosarcinales</taxon>
        <taxon>Methanosarcinales incertae sedis</taxon>
        <taxon>GOM Arc I cluster</taxon>
        <taxon>Candidatus Argoarchaeum</taxon>
    </lineage>
</organism>
<protein>
    <submittedName>
        <fullName evidence="1">Uncharacterized protein</fullName>
    </submittedName>
</protein>
<dbReference type="EMBL" id="CAJHIS010000022">
    <property type="protein sequence ID" value="CAD6494470.1"/>
    <property type="molecule type" value="Genomic_DNA"/>
</dbReference>
<name>A0A811TF32_9EURY</name>
<accession>A0A811TF32</accession>
<dbReference type="AlphaFoldDB" id="A0A811TF32"/>